<name>A0A3Q1FZG2_9TELE</name>
<dbReference type="InParanoid" id="A0A3Q1FZG2"/>
<protein>
    <submittedName>
        <fullName evidence="1">Uncharacterized protein</fullName>
    </submittedName>
</protein>
<dbReference type="Proteomes" id="UP000257200">
    <property type="component" value="Unplaced"/>
</dbReference>
<accession>A0A3Q1FZG2</accession>
<dbReference type="STRING" id="80966.ENSAPOP00000021027"/>
<evidence type="ECO:0000313" key="2">
    <source>
        <dbReference type="Proteomes" id="UP000257200"/>
    </source>
</evidence>
<sequence length="118" mass="13379">GQQIDISAILSVMEDFIKQNYKSSKNVQAKTQPQLPGVFCCGQWIQLTVLETAVLYNKIQYLYRQLCHIELSLQSPSSFPTSHSYSEALQQVQAMKGVLEEQLFTSNSVVQDDLIHNK</sequence>
<proteinExistence type="predicted"/>
<evidence type="ECO:0000313" key="1">
    <source>
        <dbReference type="Ensembl" id="ENSAPOP00000021027.1"/>
    </source>
</evidence>
<organism evidence="1 2">
    <name type="scientific">Acanthochromis polyacanthus</name>
    <name type="common">spiny chromis</name>
    <dbReference type="NCBI Taxonomy" id="80966"/>
    <lineage>
        <taxon>Eukaryota</taxon>
        <taxon>Metazoa</taxon>
        <taxon>Chordata</taxon>
        <taxon>Craniata</taxon>
        <taxon>Vertebrata</taxon>
        <taxon>Euteleostomi</taxon>
        <taxon>Actinopterygii</taxon>
        <taxon>Neopterygii</taxon>
        <taxon>Teleostei</taxon>
        <taxon>Neoteleostei</taxon>
        <taxon>Acanthomorphata</taxon>
        <taxon>Ovalentaria</taxon>
        <taxon>Pomacentridae</taxon>
        <taxon>Acanthochromis</taxon>
    </lineage>
</organism>
<dbReference type="Ensembl" id="ENSAPOT00000017318.1">
    <property type="protein sequence ID" value="ENSAPOP00000021027.1"/>
    <property type="gene ID" value="ENSAPOG00000001346.1"/>
</dbReference>
<dbReference type="AlphaFoldDB" id="A0A3Q1FZG2"/>
<reference evidence="1" key="1">
    <citation type="submission" date="2025-08" db="UniProtKB">
        <authorList>
            <consortium name="Ensembl"/>
        </authorList>
    </citation>
    <scope>IDENTIFICATION</scope>
</reference>
<dbReference type="GeneTree" id="ENSGT01030000235506"/>
<reference evidence="1" key="2">
    <citation type="submission" date="2025-09" db="UniProtKB">
        <authorList>
            <consortium name="Ensembl"/>
        </authorList>
    </citation>
    <scope>IDENTIFICATION</scope>
</reference>
<keyword evidence="2" id="KW-1185">Reference proteome</keyword>